<evidence type="ECO:0000256" key="2">
    <source>
        <dbReference type="ARBA" id="ARBA00022737"/>
    </source>
</evidence>
<evidence type="ECO:0000256" key="1">
    <source>
        <dbReference type="ARBA" id="ARBA00006192"/>
    </source>
</evidence>
<comment type="similarity">
    <text evidence="1">Belongs to the CCM1 family.</text>
</comment>
<feature type="repeat" description="PPR" evidence="5">
    <location>
        <begin position="458"/>
        <end position="492"/>
    </location>
</feature>
<evidence type="ECO:0000256" key="3">
    <source>
        <dbReference type="ARBA" id="ARBA00044493"/>
    </source>
</evidence>
<comment type="function">
    <text evidence="3">Regulates mitochondrial small subunit maturation by controlling 15S rRNA 5'-end processing. Localizes to the 5' precursor of the 15S rRNA in a position that is subsequently occupied by mS47 in the mature yeast mtSSU. Uses structure and sequence-specific RNA recognition, binding to a single-stranded region of the precursor and specifically recognizing bases -6 to -1. The exchange of Ccm1 for mS47 is coupled to the irreversible removal of precursor rRNA that is accompanied by conformational changes of the mitoribosomal proteins uS5m and mS26. These conformational changes signal completion of 5'-end rRNA processing through protection of the mature 5'-end of the 15S rRNA and stabilization of mS47. The removal of the 5' precursor together with the dissociation of Ccm1 may be catalyzed by the 5'-3' exoribonuclease Pet127. Involved in the specific removal of group I introns in mitochondrial encoded transcripts.</text>
</comment>
<evidence type="ECO:0008006" key="8">
    <source>
        <dbReference type="Google" id="ProtNLM"/>
    </source>
</evidence>
<feature type="repeat" description="PPR" evidence="5">
    <location>
        <begin position="493"/>
        <end position="527"/>
    </location>
</feature>
<dbReference type="OrthoDB" id="185373at2759"/>
<dbReference type="InterPro" id="IPR002885">
    <property type="entry name" value="PPR_rpt"/>
</dbReference>
<dbReference type="Proteomes" id="UP000887229">
    <property type="component" value="Unassembled WGS sequence"/>
</dbReference>
<dbReference type="InterPro" id="IPR011990">
    <property type="entry name" value="TPR-like_helical_dom_sf"/>
</dbReference>
<comment type="subunit">
    <text evidence="4">Binds to mitochondrial small subunit 15S rRNA.</text>
</comment>
<dbReference type="Gene3D" id="1.25.40.10">
    <property type="entry name" value="Tetratricopeptide repeat domain"/>
    <property type="match status" value="2"/>
</dbReference>
<gene>
    <name evidence="6" type="ORF">F5Z01DRAFT_636067</name>
</gene>
<keyword evidence="2" id="KW-0677">Repeat</keyword>
<dbReference type="PANTHER" id="PTHR47447">
    <property type="entry name" value="OS03G0856100 PROTEIN"/>
    <property type="match status" value="1"/>
</dbReference>
<dbReference type="AlphaFoldDB" id="A0A9P8CPI7"/>
<evidence type="ECO:0000313" key="6">
    <source>
        <dbReference type="EMBL" id="KAG9254578.1"/>
    </source>
</evidence>
<name>A0A9P8CPI7_9HYPO</name>
<evidence type="ECO:0000256" key="5">
    <source>
        <dbReference type="PROSITE-ProRule" id="PRU00708"/>
    </source>
</evidence>
<dbReference type="Pfam" id="PF13812">
    <property type="entry name" value="PPR_3"/>
    <property type="match status" value="1"/>
</dbReference>
<accession>A0A9P8CPI7</accession>
<evidence type="ECO:0000313" key="7">
    <source>
        <dbReference type="Proteomes" id="UP000887229"/>
    </source>
</evidence>
<organism evidence="6 7">
    <name type="scientific">Emericellopsis atlantica</name>
    <dbReference type="NCBI Taxonomy" id="2614577"/>
    <lineage>
        <taxon>Eukaryota</taxon>
        <taxon>Fungi</taxon>
        <taxon>Dikarya</taxon>
        <taxon>Ascomycota</taxon>
        <taxon>Pezizomycotina</taxon>
        <taxon>Sordariomycetes</taxon>
        <taxon>Hypocreomycetidae</taxon>
        <taxon>Hypocreales</taxon>
        <taxon>Bionectriaceae</taxon>
        <taxon>Emericellopsis</taxon>
    </lineage>
</organism>
<keyword evidence="7" id="KW-1185">Reference proteome</keyword>
<evidence type="ECO:0000256" key="4">
    <source>
        <dbReference type="ARBA" id="ARBA00044511"/>
    </source>
</evidence>
<protein>
    <recommendedName>
        <fullName evidence="8">Pentatricopeptide repeat protein</fullName>
    </recommendedName>
</protein>
<dbReference type="GeneID" id="70293089"/>
<reference evidence="6" key="1">
    <citation type="journal article" date="2021" name="IMA Fungus">
        <title>Genomic characterization of three marine fungi, including Emericellopsis atlantica sp. nov. with signatures of a generalist lifestyle and marine biomass degradation.</title>
        <authorList>
            <person name="Hagestad O.C."/>
            <person name="Hou L."/>
            <person name="Andersen J.H."/>
            <person name="Hansen E.H."/>
            <person name="Altermark B."/>
            <person name="Li C."/>
            <person name="Kuhnert E."/>
            <person name="Cox R.J."/>
            <person name="Crous P.W."/>
            <person name="Spatafora J.W."/>
            <person name="Lail K."/>
            <person name="Amirebrahimi M."/>
            <person name="Lipzen A."/>
            <person name="Pangilinan J."/>
            <person name="Andreopoulos W."/>
            <person name="Hayes R.D."/>
            <person name="Ng V."/>
            <person name="Grigoriev I.V."/>
            <person name="Jackson S.A."/>
            <person name="Sutton T.D.S."/>
            <person name="Dobson A.D.W."/>
            <person name="Rama T."/>
        </authorList>
    </citation>
    <scope>NUCLEOTIDE SEQUENCE</scope>
    <source>
        <strain evidence="6">TS7</strain>
    </source>
</reference>
<dbReference type="RefSeq" id="XP_046118502.1">
    <property type="nucleotide sequence ID" value="XM_046262186.1"/>
</dbReference>
<dbReference type="EMBL" id="MU251253">
    <property type="protein sequence ID" value="KAG9254578.1"/>
    <property type="molecule type" value="Genomic_DNA"/>
</dbReference>
<dbReference type="PROSITE" id="PS51375">
    <property type="entry name" value="PPR"/>
    <property type="match status" value="2"/>
</dbReference>
<comment type="caution">
    <text evidence="6">The sequence shown here is derived from an EMBL/GenBank/DDBJ whole genome shotgun (WGS) entry which is preliminary data.</text>
</comment>
<dbReference type="PANTHER" id="PTHR47447:SF25">
    <property type="entry name" value="SAP DOMAIN-CONTAINING PROTEIN"/>
    <property type="match status" value="1"/>
</dbReference>
<sequence length="587" mass="65603">MLAETVRADPGSIAHVLDATMKRWPPQQEVAQALDVFSGYLSRYRKQHGGADATWKDMRDKGYKVIMTILGDLPPEFQALPQRVLGKLARNFTPEQALHSWEALKNAGVRTHPNTTLHFASSLARRGGGETSAKAFYILKGLALKNIKFDQPRYASVITALLTNSMSKFQTPRDASTPGDEFLPSKAVEFFVQRGYKPNVITLTAFFQNLMSRHEYDEVLEVAKVFSRIGVRFDRVALGVLRFAALKTKHRVENVQHILELARQHTKDDLFVTQQTLNALYFLGEAEARDGHAEHNAWSPMIFDLMLDVYGKTFAMQELRRFIPDDSLQQRLRDAAERQRQGLQQGHPGHALKGMVETLFGSKSRAEDQYSPLDVGSLSFMLRGYLKSLRKGSEIAPFYYHFKGCLHDPSSLAFKMIAEHGPLVHNAFLQVMLAHDVLLRPALQVLADMLKTPKALPNAHTYAILLDGLHRLGRVDIADKVKAVMTEAGVKPNAAVFNLLIKRYATSKEDSKAIAALRELGEAGLVPDAHTAKAITRLGGDVHVNRAADLVERIRQQNDVADAELAQGRDEAEKLVETREISKPTFV</sequence>
<proteinExistence type="inferred from homology"/>